<dbReference type="InParanoid" id="A0A804JLP1"/>
<name>A0A804JLP1_MUSAM</name>
<reference evidence="2" key="2">
    <citation type="submission" date="2021-05" db="UniProtKB">
        <authorList>
            <consortium name="EnsemblPlants"/>
        </authorList>
    </citation>
    <scope>IDENTIFICATION</scope>
    <source>
        <strain evidence="2">subsp. malaccensis</strain>
    </source>
</reference>
<proteinExistence type="predicted"/>
<evidence type="ECO:0000313" key="2">
    <source>
        <dbReference type="EnsemblPlants" id="Ma06_p29030.1"/>
    </source>
</evidence>
<accession>A0A804JLP1</accession>
<evidence type="ECO:0000313" key="1">
    <source>
        <dbReference type="EMBL" id="CAG1847720.1"/>
    </source>
</evidence>
<sequence length="86" mass="9837">MYLYSNVHSKEKILWIFKLVILSKCSVVDISFGLISGSDCPTLMQIWSNRSPTLYMSLSDVALNEEKSESRPYDIMSAEYPTKSSY</sequence>
<keyword evidence="3" id="KW-1185">Reference proteome</keyword>
<organism evidence="2 3">
    <name type="scientific">Musa acuminata subsp. malaccensis</name>
    <name type="common">Wild banana</name>
    <name type="synonym">Musa malaccensis</name>
    <dbReference type="NCBI Taxonomy" id="214687"/>
    <lineage>
        <taxon>Eukaryota</taxon>
        <taxon>Viridiplantae</taxon>
        <taxon>Streptophyta</taxon>
        <taxon>Embryophyta</taxon>
        <taxon>Tracheophyta</taxon>
        <taxon>Spermatophyta</taxon>
        <taxon>Magnoliopsida</taxon>
        <taxon>Liliopsida</taxon>
        <taxon>Zingiberales</taxon>
        <taxon>Musaceae</taxon>
        <taxon>Musa</taxon>
    </lineage>
</organism>
<dbReference type="Proteomes" id="UP000012960">
    <property type="component" value="Unplaced"/>
</dbReference>
<dbReference type="EnsemblPlants" id="Ma06_t29030.1">
    <property type="protein sequence ID" value="Ma06_p29030.1"/>
    <property type="gene ID" value="Ma06_g29030"/>
</dbReference>
<dbReference type="Gramene" id="Ma06_t29030.1">
    <property type="protein sequence ID" value="Ma06_p29030.1"/>
    <property type="gene ID" value="Ma06_g29030"/>
</dbReference>
<gene>
    <name evidence="1" type="ORF">GSMUA_175150.1</name>
</gene>
<dbReference type="AlphaFoldDB" id="A0A804JLP1"/>
<dbReference type="EMBL" id="HG996471">
    <property type="protein sequence ID" value="CAG1847720.1"/>
    <property type="molecule type" value="Genomic_DNA"/>
</dbReference>
<protein>
    <submittedName>
        <fullName evidence="1">(wild Malaysian banana) hypothetical protein</fullName>
    </submittedName>
</protein>
<reference evidence="1" key="1">
    <citation type="submission" date="2021-03" db="EMBL/GenBank/DDBJ databases">
        <authorList>
            <consortium name="Genoscope - CEA"/>
            <person name="William W."/>
        </authorList>
    </citation>
    <scope>NUCLEOTIDE SEQUENCE</scope>
    <source>
        <strain evidence="1">Doubled-haploid Pahang</strain>
    </source>
</reference>
<evidence type="ECO:0000313" key="3">
    <source>
        <dbReference type="Proteomes" id="UP000012960"/>
    </source>
</evidence>